<feature type="region of interest" description="Disordered" evidence="1">
    <location>
        <begin position="24"/>
        <end position="46"/>
    </location>
</feature>
<comment type="caution">
    <text evidence="3">The sequence shown here is derived from an EMBL/GenBank/DDBJ whole genome shotgun (WGS) entry which is preliminary data.</text>
</comment>
<reference evidence="4" key="1">
    <citation type="journal article" date="2019" name="Int. J. Syst. Evol. Microbiol.">
        <title>The Global Catalogue of Microorganisms (GCM) 10K type strain sequencing project: providing services to taxonomists for standard genome sequencing and annotation.</title>
        <authorList>
            <consortium name="The Broad Institute Genomics Platform"/>
            <consortium name="The Broad Institute Genome Sequencing Center for Infectious Disease"/>
            <person name="Wu L."/>
            <person name="Ma J."/>
        </authorList>
    </citation>
    <scope>NUCLEOTIDE SEQUENCE [LARGE SCALE GENOMIC DNA]</scope>
    <source>
        <strain evidence="4">JCM 18956</strain>
    </source>
</reference>
<evidence type="ECO:0000256" key="1">
    <source>
        <dbReference type="SAM" id="MobiDB-lite"/>
    </source>
</evidence>
<evidence type="ECO:0000313" key="4">
    <source>
        <dbReference type="Proteomes" id="UP001501295"/>
    </source>
</evidence>
<dbReference type="RefSeq" id="WP_345376188.1">
    <property type="nucleotide sequence ID" value="NZ_BAABLM010000005.1"/>
</dbReference>
<dbReference type="Proteomes" id="UP001501295">
    <property type="component" value="Unassembled WGS sequence"/>
</dbReference>
<feature type="compositionally biased region" description="Low complexity" evidence="1">
    <location>
        <begin position="37"/>
        <end position="46"/>
    </location>
</feature>
<feature type="region of interest" description="Disordered" evidence="1">
    <location>
        <begin position="123"/>
        <end position="142"/>
    </location>
</feature>
<gene>
    <name evidence="3" type="ORF">GCM10025780_24610</name>
</gene>
<dbReference type="InterPro" id="IPR021417">
    <property type="entry name" value="DUF3060"/>
</dbReference>
<organism evidence="3 4">
    <name type="scientific">Frondihabitans cladoniiphilus</name>
    <dbReference type="NCBI Taxonomy" id="715785"/>
    <lineage>
        <taxon>Bacteria</taxon>
        <taxon>Bacillati</taxon>
        <taxon>Actinomycetota</taxon>
        <taxon>Actinomycetes</taxon>
        <taxon>Micrococcales</taxon>
        <taxon>Microbacteriaceae</taxon>
        <taxon>Frondihabitans</taxon>
    </lineage>
</organism>
<name>A0ABP8W4F7_9MICO</name>
<feature type="signal peptide" evidence="2">
    <location>
        <begin position="1"/>
        <end position="21"/>
    </location>
</feature>
<evidence type="ECO:0000313" key="3">
    <source>
        <dbReference type="EMBL" id="GAA4678773.1"/>
    </source>
</evidence>
<dbReference type="EMBL" id="BAABLM010000005">
    <property type="protein sequence ID" value="GAA4678773.1"/>
    <property type="molecule type" value="Genomic_DNA"/>
</dbReference>
<protein>
    <recommendedName>
        <fullName evidence="5">DUF3060 family protein</fullName>
    </recommendedName>
</protein>
<keyword evidence="2" id="KW-0732">Signal</keyword>
<accession>A0ABP8W4F7</accession>
<evidence type="ECO:0000256" key="2">
    <source>
        <dbReference type="SAM" id="SignalP"/>
    </source>
</evidence>
<keyword evidence="4" id="KW-1185">Reference proteome</keyword>
<dbReference type="PROSITE" id="PS51257">
    <property type="entry name" value="PROKAR_LIPOPROTEIN"/>
    <property type="match status" value="1"/>
</dbReference>
<dbReference type="Pfam" id="PF11259">
    <property type="entry name" value="DUF3060"/>
    <property type="match status" value="1"/>
</dbReference>
<sequence>MKKTPILAAALLGATLVSGLAACSSNSSDDDAKPKPSKSASSAPKAVTGTCVDGFMLLDASEIGTKKAATVTDPCETVSIVGADATITLGDVTNLYFEGDSNKVTAGAVTNTFFAGNKNALTHTGAAPTVDDQGTENTVTAK</sequence>
<feature type="chain" id="PRO_5046965978" description="DUF3060 family protein" evidence="2">
    <location>
        <begin position="22"/>
        <end position="142"/>
    </location>
</feature>
<evidence type="ECO:0008006" key="5">
    <source>
        <dbReference type="Google" id="ProtNLM"/>
    </source>
</evidence>
<proteinExistence type="predicted"/>